<dbReference type="InterPro" id="IPR011356">
    <property type="entry name" value="Leucine_aapep/pepB"/>
</dbReference>
<reference evidence="6 7" key="1">
    <citation type="submission" date="2015-07" db="EMBL/GenBank/DDBJ databases">
        <title>The genome of Habropoda laboriosa.</title>
        <authorList>
            <person name="Pan H."/>
            <person name="Kapheim K."/>
        </authorList>
    </citation>
    <scope>NUCLEOTIDE SEQUENCE [LARGE SCALE GENOMIC DNA]</scope>
    <source>
        <strain evidence="6">0110345459</strain>
    </source>
</reference>
<keyword evidence="4" id="KW-0378">Hydrolase</keyword>
<dbReference type="Pfam" id="PF00883">
    <property type="entry name" value="Peptidase_M17"/>
    <property type="match status" value="2"/>
</dbReference>
<dbReference type="InterPro" id="IPR043472">
    <property type="entry name" value="Macro_dom-like"/>
</dbReference>
<dbReference type="PROSITE" id="PS00631">
    <property type="entry name" value="CYTOSOL_AP"/>
    <property type="match status" value="2"/>
</dbReference>
<dbReference type="PRINTS" id="PR00481">
    <property type="entry name" value="LAMNOPPTDASE"/>
</dbReference>
<dbReference type="SUPFAM" id="SSF53187">
    <property type="entry name" value="Zn-dependent exopeptidases"/>
    <property type="match status" value="2"/>
</dbReference>
<organism evidence="6 7">
    <name type="scientific">Habropoda laboriosa</name>
    <dbReference type="NCBI Taxonomy" id="597456"/>
    <lineage>
        <taxon>Eukaryota</taxon>
        <taxon>Metazoa</taxon>
        <taxon>Ecdysozoa</taxon>
        <taxon>Arthropoda</taxon>
        <taxon>Hexapoda</taxon>
        <taxon>Insecta</taxon>
        <taxon>Pterygota</taxon>
        <taxon>Neoptera</taxon>
        <taxon>Endopterygota</taxon>
        <taxon>Hymenoptera</taxon>
        <taxon>Apocrita</taxon>
        <taxon>Aculeata</taxon>
        <taxon>Apoidea</taxon>
        <taxon>Anthophila</taxon>
        <taxon>Apidae</taxon>
        <taxon>Habropoda</taxon>
    </lineage>
</organism>
<dbReference type="SUPFAM" id="SSF52949">
    <property type="entry name" value="Macro domain-like"/>
    <property type="match status" value="2"/>
</dbReference>
<keyword evidence="2 6" id="KW-0031">Aminopeptidase</keyword>
<sequence>MLQHMLYMSKTPRIIVMNKFVNLCLSPKIPKGHARVFWGLDEKDYAGIAVVGLGKKNLGINQLEEIHEGNVVLVGCRALDAVEIKDIQLETLGDAEAAAEGATLSTWFYQGLKNKEKQKVLPNVSLYGEEGEEQWRIGCIKAQAQNWARHLADTPANLMTPTIFSSEVCSVLTKLGINVKVHDKEWAKEKKMGSFLSVSHGSCEPPKFVEIHYEGANDNNTQPIVFVGKGVTFDSGGISLKPPADMDEMRADMSGAACVAAAMRAAADLKLKLNIIGLIPLTENLPSGTATKPGDVVVAMNGKSIIVDNTDAEGRLILADALYYAHEFNPSFILDIATLTGAMRIALGGAATGVFTNNGTLFEKLKNAGTLTGDRMWRLPLWQHFTDEMTMGCRALDAVEIKDIQLETLGDAEAAAEGATLSTWFYQGLKNKEKQKVLPNVSLYGEEGEEQWRIGCIKAQAQNWARHLADTPANLMTPTIFSSEVCSVLTKLGINVKVHDKEWAKEKKMGSFLSVSHGSCEPPKFVEIHYEGANDNNTQPIVFVGKGVTFDSGGISLKPPADMDEMRADMSGAACVAAAMRAAADLKLKLNIIGLIPLTENLPSGTATKPGDVVVAMNGKSIIVDNTDAEGRLILADALYYAHEFNPSFILDIATLTGAMRIALGGAATGVFTNNGTLFEKLKNAGTLTGDRMWRLPLWQHFTDEMTKKVNSADVRNVAKTKGGGSCTAAAFLREFVPNNTPWMHLDIAGVMGPGPDKLPYIPAGMTGRPTQPFFAVATILDIGTVSYNNNLTVNVFMYKTGEAAAVEREGALPQQLQLRQQQHTTTGPKYREVVVAECLDGLKIALKRLLNHENKKKLYIHAIYWNTQVHK</sequence>
<comment type="similarity">
    <text evidence="1">Belongs to the peptidase M17 family.</text>
</comment>
<dbReference type="AlphaFoldDB" id="A0A0L7RJU1"/>
<protein>
    <submittedName>
        <fullName evidence="6">Cytosol aminopeptidase</fullName>
    </submittedName>
</protein>
<proteinExistence type="inferred from homology"/>
<dbReference type="PANTHER" id="PTHR11963:SF23">
    <property type="entry name" value="CYTOSOL AMINOPEPTIDASE"/>
    <property type="match status" value="1"/>
</dbReference>
<evidence type="ECO:0000256" key="4">
    <source>
        <dbReference type="ARBA" id="ARBA00022801"/>
    </source>
</evidence>
<evidence type="ECO:0000256" key="2">
    <source>
        <dbReference type="ARBA" id="ARBA00022438"/>
    </source>
</evidence>
<dbReference type="GO" id="GO:0030145">
    <property type="term" value="F:manganese ion binding"/>
    <property type="evidence" value="ECO:0007669"/>
    <property type="project" value="InterPro"/>
</dbReference>
<dbReference type="GO" id="GO:0006508">
    <property type="term" value="P:proteolysis"/>
    <property type="evidence" value="ECO:0007669"/>
    <property type="project" value="UniProtKB-KW"/>
</dbReference>
<evidence type="ECO:0000313" key="6">
    <source>
        <dbReference type="EMBL" id="KOC71001.1"/>
    </source>
</evidence>
<evidence type="ECO:0000256" key="3">
    <source>
        <dbReference type="ARBA" id="ARBA00022670"/>
    </source>
</evidence>
<dbReference type="STRING" id="597456.A0A0L7RJU1"/>
<dbReference type="OrthoDB" id="412814at2759"/>
<feature type="domain" description="Cytosol aminopeptidase" evidence="5">
    <location>
        <begin position="626"/>
        <end position="633"/>
    </location>
</feature>
<dbReference type="InterPro" id="IPR000819">
    <property type="entry name" value="Peptidase_M17_C"/>
</dbReference>
<evidence type="ECO:0000313" key="7">
    <source>
        <dbReference type="Proteomes" id="UP000053825"/>
    </source>
</evidence>
<dbReference type="GO" id="GO:0070006">
    <property type="term" value="F:metalloaminopeptidase activity"/>
    <property type="evidence" value="ECO:0007669"/>
    <property type="project" value="InterPro"/>
</dbReference>
<keyword evidence="3" id="KW-0645">Protease</keyword>
<dbReference type="Gene3D" id="3.40.630.10">
    <property type="entry name" value="Zn peptidases"/>
    <property type="match status" value="2"/>
</dbReference>
<dbReference type="Gene3D" id="3.40.220.10">
    <property type="entry name" value="Leucine Aminopeptidase, subunit E, domain 1"/>
    <property type="match status" value="1"/>
</dbReference>
<gene>
    <name evidence="6" type="ORF">WH47_04987</name>
</gene>
<feature type="domain" description="Cytosol aminopeptidase" evidence="5">
    <location>
        <begin position="309"/>
        <end position="316"/>
    </location>
</feature>
<accession>A0A0L7RJU1</accession>
<dbReference type="GO" id="GO:0005737">
    <property type="term" value="C:cytoplasm"/>
    <property type="evidence" value="ECO:0007669"/>
    <property type="project" value="InterPro"/>
</dbReference>
<name>A0A0L7RJU1_9HYME</name>
<dbReference type="PANTHER" id="PTHR11963">
    <property type="entry name" value="LEUCINE AMINOPEPTIDASE-RELATED"/>
    <property type="match status" value="1"/>
</dbReference>
<dbReference type="CDD" id="cd00433">
    <property type="entry name" value="Peptidase_M17"/>
    <property type="match status" value="2"/>
</dbReference>
<dbReference type="EMBL" id="KQ414581">
    <property type="protein sequence ID" value="KOC71001.1"/>
    <property type="molecule type" value="Genomic_DNA"/>
</dbReference>
<evidence type="ECO:0000256" key="1">
    <source>
        <dbReference type="ARBA" id="ARBA00009528"/>
    </source>
</evidence>
<evidence type="ECO:0000259" key="5">
    <source>
        <dbReference type="PROSITE" id="PS00631"/>
    </source>
</evidence>
<dbReference type="Proteomes" id="UP000053825">
    <property type="component" value="Unassembled WGS sequence"/>
</dbReference>
<keyword evidence="7" id="KW-1185">Reference proteome</keyword>